<feature type="non-terminal residue" evidence="2">
    <location>
        <position position="1"/>
    </location>
</feature>
<sequence>LELIEANNKMKVIDDNLGSIEKEYSATKEKLEEDIRELKVEYEQAETRKDQLTSLLKEKDEAVSQRDALSKDNGALDELVECLQTEVGARYDAGFQFTIEQLKIVFPGLDKVKLGELDALNKIVDGKLVPFAPTDAT</sequence>
<comment type="caution">
    <text evidence="2">The sequence shown here is derived from an EMBL/GenBank/DDBJ whole genome shotgun (WGS) entry which is preliminary data.</text>
</comment>
<evidence type="ECO:0000313" key="2">
    <source>
        <dbReference type="EMBL" id="MCI17410.1"/>
    </source>
</evidence>
<name>A0A392Q122_9FABA</name>
<accession>A0A392Q122</accession>
<feature type="coiled-coil region" evidence="1">
    <location>
        <begin position="21"/>
        <end position="72"/>
    </location>
</feature>
<evidence type="ECO:0000256" key="1">
    <source>
        <dbReference type="SAM" id="Coils"/>
    </source>
</evidence>
<protein>
    <submittedName>
        <fullName evidence="2">Uncharacterized protein</fullName>
    </submittedName>
</protein>
<organism evidence="2 3">
    <name type="scientific">Trifolium medium</name>
    <dbReference type="NCBI Taxonomy" id="97028"/>
    <lineage>
        <taxon>Eukaryota</taxon>
        <taxon>Viridiplantae</taxon>
        <taxon>Streptophyta</taxon>
        <taxon>Embryophyta</taxon>
        <taxon>Tracheophyta</taxon>
        <taxon>Spermatophyta</taxon>
        <taxon>Magnoliopsida</taxon>
        <taxon>eudicotyledons</taxon>
        <taxon>Gunneridae</taxon>
        <taxon>Pentapetalae</taxon>
        <taxon>rosids</taxon>
        <taxon>fabids</taxon>
        <taxon>Fabales</taxon>
        <taxon>Fabaceae</taxon>
        <taxon>Papilionoideae</taxon>
        <taxon>50 kb inversion clade</taxon>
        <taxon>NPAAA clade</taxon>
        <taxon>Hologalegina</taxon>
        <taxon>IRL clade</taxon>
        <taxon>Trifolieae</taxon>
        <taxon>Trifolium</taxon>
    </lineage>
</organism>
<keyword evidence="1" id="KW-0175">Coiled coil</keyword>
<evidence type="ECO:0000313" key="3">
    <source>
        <dbReference type="Proteomes" id="UP000265520"/>
    </source>
</evidence>
<dbReference type="EMBL" id="LXQA010105328">
    <property type="protein sequence ID" value="MCI17410.1"/>
    <property type="molecule type" value="Genomic_DNA"/>
</dbReference>
<reference evidence="2 3" key="1">
    <citation type="journal article" date="2018" name="Front. Plant Sci.">
        <title>Red Clover (Trifolium pratense) and Zigzag Clover (T. medium) - A Picture of Genomic Similarities and Differences.</title>
        <authorList>
            <person name="Dluhosova J."/>
            <person name="Istvanek J."/>
            <person name="Nedelnik J."/>
            <person name="Repkova J."/>
        </authorList>
    </citation>
    <scope>NUCLEOTIDE SEQUENCE [LARGE SCALE GENOMIC DNA]</scope>
    <source>
        <strain evidence="3">cv. 10/8</strain>
        <tissue evidence="2">Leaf</tissue>
    </source>
</reference>
<proteinExistence type="predicted"/>
<dbReference type="Proteomes" id="UP000265520">
    <property type="component" value="Unassembled WGS sequence"/>
</dbReference>
<dbReference type="AlphaFoldDB" id="A0A392Q122"/>
<keyword evidence="3" id="KW-1185">Reference proteome</keyword>